<gene>
    <name evidence="4" type="ORF">IFJ97_02155</name>
</gene>
<dbReference type="CDD" id="cd09618">
    <property type="entry name" value="CBM9_like_2"/>
    <property type="match status" value="1"/>
</dbReference>
<dbReference type="InterPro" id="IPR010502">
    <property type="entry name" value="Carb-bd_dom_fam9"/>
</dbReference>
<reference evidence="4 5" key="1">
    <citation type="submission" date="2020-08" db="EMBL/GenBank/DDBJ databases">
        <title>Acidobacteriota in marine sediments use diverse sulfur dissimilation pathways.</title>
        <authorList>
            <person name="Wasmund K."/>
        </authorList>
    </citation>
    <scope>NUCLEOTIDE SEQUENCE [LARGE SCALE GENOMIC DNA]</scope>
    <source>
        <strain evidence="4">MAG AM3-A</strain>
    </source>
</reference>
<dbReference type="GO" id="GO:0016052">
    <property type="term" value="P:carbohydrate catabolic process"/>
    <property type="evidence" value="ECO:0007669"/>
    <property type="project" value="InterPro"/>
</dbReference>
<dbReference type="Gene3D" id="2.60.40.1190">
    <property type="match status" value="1"/>
</dbReference>
<evidence type="ECO:0000256" key="1">
    <source>
        <dbReference type="SAM" id="SignalP"/>
    </source>
</evidence>
<dbReference type="EMBL" id="JACXWA010000034">
    <property type="protein sequence ID" value="MBD3870146.1"/>
    <property type="molecule type" value="Genomic_DNA"/>
</dbReference>
<sequence>MCRRSVFISILTAVLPVLAAAQATETKQEFPIAPHQIPRVETRIEVDGVLDERVWERAWSATLDYEVRPGENTPAPIRTEVLMMHDENRIYLGFRAHDPDPQAIRAHLADRDQAWADDWVGVVLDTFNDERRSYLFIVNPFGVQMDNIEVESSGNTPWDGIWKSAAVTTDWGWSAEIEIPFSTLRFQRSAEPQIWGFDALRSYPRNVDHRMGIFPRDRSNNCYLCQAHKIEGFAGVSPGRNIEIVPTLTATRTDERDDLPDGEMISGDPDIELGLTARWGITPNLTLSGTINPDFSQVEADALQLTVNRPFAIFFPELRPFFMEGADFFATPLDVVYTRMMREPEWGLKLTGKEGVHTVGAYIVEDEITNLIIPGSESSDFTVLEQPNTATVLRYRYDVGNRFTLGGIFTNRKGAGYLNRVAGIDGDLRITPRDRIFVQLLGSSTRYPEEVIEDFNQPEGTIDDWAAEIYYSHSTRTWMWWAVLKDIGADFRADLGFMPQVNFQHREAGVGYQWNATDTSWYSRMDLKAKVADTVDQTGFLLFHEDVVQFTIEGPLHSHSVVRPSQVREGYNGQQFDFNRLKLHTCGRPNRHSHAWINLHFGGQIDFANTRPGDFVNLNAGFWYRFGKHLYIEPTYTRERMEVEEGWLYTSTIGQLSASWQFNPRCFVRAILQHVDDQFNTALYTDDRDPEEQRLFTQLLFSYKLNPRTVLFLGYSDNSFANQDYGLTRGDRTLFAKIGYAWVL</sequence>
<keyword evidence="1" id="KW-0732">Signal</keyword>
<dbReference type="Pfam" id="PF06452">
    <property type="entry name" value="CBM9_1"/>
    <property type="match status" value="1"/>
</dbReference>
<evidence type="ECO:0000259" key="3">
    <source>
        <dbReference type="Pfam" id="PF19313"/>
    </source>
</evidence>
<dbReference type="GO" id="GO:0030246">
    <property type="term" value="F:carbohydrate binding"/>
    <property type="evidence" value="ECO:0007669"/>
    <property type="project" value="InterPro"/>
</dbReference>
<dbReference type="GO" id="GO:0004553">
    <property type="term" value="F:hydrolase activity, hydrolyzing O-glycosyl compounds"/>
    <property type="evidence" value="ECO:0007669"/>
    <property type="project" value="InterPro"/>
</dbReference>
<feature type="chain" id="PRO_5035226883" evidence="1">
    <location>
        <begin position="20"/>
        <end position="744"/>
    </location>
</feature>
<feature type="domain" description="Carbohydrate-binding" evidence="2">
    <location>
        <begin position="46"/>
        <end position="200"/>
    </location>
</feature>
<organism evidence="4 5">
    <name type="scientific">Candidatus Sulfomarinibacter kjeldsenii</name>
    <dbReference type="NCBI Taxonomy" id="2885994"/>
    <lineage>
        <taxon>Bacteria</taxon>
        <taxon>Pseudomonadati</taxon>
        <taxon>Acidobacteriota</taxon>
        <taxon>Thermoanaerobaculia</taxon>
        <taxon>Thermoanaerobaculales</taxon>
        <taxon>Candidatus Sulfomarinibacteraceae</taxon>
        <taxon>Candidatus Sulfomarinibacter</taxon>
    </lineage>
</organism>
<comment type="caution">
    <text evidence="4">The sequence shown here is derived from an EMBL/GenBank/DDBJ whole genome shotgun (WGS) entry which is preliminary data.</text>
</comment>
<evidence type="ECO:0000259" key="2">
    <source>
        <dbReference type="Pfam" id="PF06452"/>
    </source>
</evidence>
<name>A0A8J6XZY1_9BACT</name>
<dbReference type="Pfam" id="PF19313">
    <property type="entry name" value="DUF5916"/>
    <property type="match status" value="1"/>
</dbReference>
<dbReference type="InterPro" id="IPR045670">
    <property type="entry name" value="DUF5916"/>
</dbReference>
<dbReference type="AlphaFoldDB" id="A0A8J6XZY1"/>
<feature type="domain" description="DUF5916" evidence="3">
    <location>
        <begin position="270"/>
        <end position="339"/>
    </location>
</feature>
<evidence type="ECO:0000313" key="4">
    <source>
        <dbReference type="EMBL" id="MBD3870146.1"/>
    </source>
</evidence>
<dbReference type="SUPFAM" id="SSF56935">
    <property type="entry name" value="Porins"/>
    <property type="match status" value="1"/>
</dbReference>
<feature type="signal peptide" evidence="1">
    <location>
        <begin position="1"/>
        <end position="19"/>
    </location>
</feature>
<accession>A0A8J6XZY1</accession>
<protein>
    <submittedName>
        <fullName evidence="4">Carbohydrate binding family 9 domain-containing protein</fullName>
    </submittedName>
</protein>
<evidence type="ECO:0000313" key="5">
    <source>
        <dbReference type="Proteomes" id="UP000598633"/>
    </source>
</evidence>
<proteinExistence type="predicted"/>
<dbReference type="SUPFAM" id="SSF49344">
    <property type="entry name" value="CBD9-like"/>
    <property type="match status" value="1"/>
</dbReference>
<dbReference type="Proteomes" id="UP000598633">
    <property type="component" value="Unassembled WGS sequence"/>
</dbReference>